<protein>
    <recommendedName>
        <fullName evidence="3">ATP-grasp domain-containing protein</fullName>
    </recommendedName>
</protein>
<reference evidence="1 2" key="1">
    <citation type="submission" date="2017-03" db="EMBL/GenBank/DDBJ databases">
        <title>Isolation of Levoglucosan Utilizing Bacteria.</title>
        <authorList>
            <person name="Arya A.S."/>
        </authorList>
    </citation>
    <scope>NUCLEOTIDE SEQUENCE [LARGE SCALE GENOMIC DNA]</scope>
    <source>
        <strain evidence="1 2">MEC069</strain>
    </source>
</reference>
<dbReference type="SUPFAM" id="SSF56059">
    <property type="entry name" value="Glutathione synthetase ATP-binding domain-like"/>
    <property type="match status" value="1"/>
</dbReference>
<dbReference type="RefSeq" id="WP_134754826.1">
    <property type="nucleotide sequence ID" value="NZ_MYFO02000002.1"/>
</dbReference>
<dbReference type="EMBL" id="MYFO01000023">
    <property type="protein sequence ID" value="TFE85827.1"/>
    <property type="molecule type" value="Genomic_DNA"/>
</dbReference>
<evidence type="ECO:0008006" key="3">
    <source>
        <dbReference type="Google" id="ProtNLM"/>
    </source>
</evidence>
<accession>A0A4Y8PX67</accession>
<dbReference type="InterPro" id="IPR026838">
    <property type="entry name" value="YheC/D"/>
</dbReference>
<dbReference type="Pfam" id="PF14398">
    <property type="entry name" value="ATPgrasp_YheCD"/>
    <property type="match status" value="1"/>
</dbReference>
<name>A0A4Y8PX67_9BACL</name>
<dbReference type="AlphaFoldDB" id="A0A4Y8PX67"/>
<sequence length="600" mass="67105">MMIGLYSPSLDWLTPQRVASWVRTAEEQGVQLFFFTPSGLDESSESVQGIVYSRQGEQRQRLPVPACVIATPGSPSELPAWRWMCRHTTVIGTELSILPEESEIGRFPAGVRRGNAVATAESLTAAEGREASAQFRCTLSRTVQGGWKSAGIELLAGGAVRSAQMEGKPDRLLVEAYLLGVAIEMAEQIAASQQTELPGLYVELELDERLGTCVVGAGIAVNEAEVCLRAISHAAQLTGQAGRMASPVQRLAACLLADKPTIGMLVGWELSPLFLEACHYAAEARGARFFYFYPRRVDIANRQIQGHYWQNGQWRKALFPYPDVIYDRMRRKNAEHAAVYEALTGIPITHELLFGSLDKLKVYQAVAEHPVLSASIIPFHKLDRLEEAKRFIDRHPHFILKPLRGSNGDKMIIGTLKENGRFEICDQDFVHDLSREELDKLLAELRKHRYVVQKFIESQSREGFTFHVRAHAMKDGNGRWDVAFVLPSFSLNKHRQITNHVKTFRCVTKWEWFLKSQFGQTPEGDMNVRVRSFAVQLATFLEGCFGSGFHEAGIDMGIDEHGAICLFEVNLNNVGMNLHELEAAKYGIEYALWLLASSKG</sequence>
<evidence type="ECO:0000313" key="1">
    <source>
        <dbReference type="EMBL" id="TFE85827.1"/>
    </source>
</evidence>
<organism evidence="1 2">
    <name type="scientific">Paenibacillus athensensis</name>
    <dbReference type="NCBI Taxonomy" id="1967502"/>
    <lineage>
        <taxon>Bacteria</taxon>
        <taxon>Bacillati</taxon>
        <taxon>Bacillota</taxon>
        <taxon>Bacilli</taxon>
        <taxon>Bacillales</taxon>
        <taxon>Paenibacillaceae</taxon>
        <taxon>Paenibacillus</taxon>
    </lineage>
</organism>
<comment type="caution">
    <text evidence="1">The sequence shown here is derived from an EMBL/GenBank/DDBJ whole genome shotgun (WGS) entry which is preliminary data.</text>
</comment>
<dbReference type="OrthoDB" id="7869153at2"/>
<keyword evidence="2" id="KW-1185">Reference proteome</keyword>
<dbReference type="Proteomes" id="UP000298246">
    <property type="component" value="Unassembled WGS sequence"/>
</dbReference>
<evidence type="ECO:0000313" key="2">
    <source>
        <dbReference type="Proteomes" id="UP000298246"/>
    </source>
</evidence>
<proteinExistence type="predicted"/>
<gene>
    <name evidence="1" type="ORF">B5M42_16695</name>
</gene>